<keyword evidence="1" id="KW-1133">Transmembrane helix</keyword>
<evidence type="ECO:0000256" key="1">
    <source>
        <dbReference type="SAM" id="Phobius"/>
    </source>
</evidence>
<dbReference type="AlphaFoldDB" id="A0AA88J6J3"/>
<dbReference type="EMBL" id="BTGU01000145">
    <property type="protein sequence ID" value="GMN63217.1"/>
    <property type="molecule type" value="Genomic_DNA"/>
</dbReference>
<gene>
    <name evidence="2" type="ORF">TIFTF001_032299</name>
</gene>
<feature type="transmembrane region" description="Helical" evidence="1">
    <location>
        <begin position="53"/>
        <end position="73"/>
    </location>
</feature>
<evidence type="ECO:0000313" key="3">
    <source>
        <dbReference type="Proteomes" id="UP001187192"/>
    </source>
</evidence>
<protein>
    <submittedName>
        <fullName evidence="2">Uncharacterized protein</fullName>
    </submittedName>
</protein>
<name>A0AA88J6J3_FICCA</name>
<reference evidence="2" key="1">
    <citation type="submission" date="2023-07" db="EMBL/GenBank/DDBJ databases">
        <title>draft genome sequence of fig (Ficus carica).</title>
        <authorList>
            <person name="Takahashi T."/>
            <person name="Nishimura K."/>
        </authorList>
    </citation>
    <scope>NUCLEOTIDE SEQUENCE</scope>
</reference>
<keyword evidence="1" id="KW-0472">Membrane</keyword>
<accession>A0AA88J6J3</accession>
<keyword evidence="1" id="KW-0812">Transmembrane</keyword>
<organism evidence="2 3">
    <name type="scientific">Ficus carica</name>
    <name type="common">Common fig</name>
    <dbReference type="NCBI Taxonomy" id="3494"/>
    <lineage>
        <taxon>Eukaryota</taxon>
        <taxon>Viridiplantae</taxon>
        <taxon>Streptophyta</taxon>
        <taxon>Embryophyta</taxon>
        <taxon>Tracheophyta</taxon>
        <taxon>Spermatophyta</taxon>
        <taxon>Magnoliopsida</taxon>
        <taxon>eudicotyledons</taxon>
        <taxon>Gunneridae</taxon>
        <taxon>Pentapetalae</taxon>
        <taxon>rosids</taxon>
        <taxon>fabids</taxon>
        <taxon>Rosales</taxon>
        <taxon>Moraceae</taxon>
        <taxon>Ficeae</taxon>
        <taxon>Ficus</taxon>
    </lineage>
</organism>
<comment type="caution">
    <text evidence="2">The sequence shown here is derived from an EMBL/GenBank/DDBJ whole genome shotgun (WGS) entry which is preliminary data.</text>
</comment>
<dbReference type="Proteomes" id="UP001187192">
    <property type="component" value="Unassembled WGS sequence"/>
</dbReference>
<evidence type="ECO:0000313" key="2">
    <source>
        <dbReference type="EMBL" id="GMN63217.1"/>
    </source>
</evidence>
<keyword evidence="3" id="KW-1185">Reference proteome</keyword>
<sequence length="83" mass="8491">MPLESQHSGESPVGPLGLEVLLAVLDRLEVLGELEVESHPLGVSNLTGLSAPVVYLFLAAVQAAAFAGLLPLLPNLAQAGLPV</sequence>
<proteinExistence type="predicted"/>